<sequence>MIAFRGLVRKDFKMARSALVLWIAASFILLALFYGFSKYINEPLAMVGFIVTSLIIQSFFSACLMYYQLQKEGKSQLWLHNPQSSYILVLSKMTVTFICQILSQILLFLQNWFVITFFVNPKIIDNGIVTINDMLLINLAVLTGSIMLMIWVIFYWSIYSSLKKFPILKKVRALIILVLFILYNMTESLLAHVSKKLSLFDQWVIPIKTNFAFLYEKNSGWSMDVMTVKFSVIPIIYYVLLSVILLYVSCRLLNKHVEV</sequence>
<feature type="transmembrane region" description="Helical" evidence="1">
    <location>
        <begin position="43"/>
        <end position="67"/>
    </location>
</feature>
<feature type="transmembrane region" description="Helical" evidence="1">
    <location>
        <begin position="19"/>
        <end position="37"/>
    </location>
</feature>
<evidence type="ECO:0000313" key="3">
    <source>
        <dbReference type="Proteomes" id="UP000067625"/>
    </source>
</evidence>
<reference evidence="2 3" key="2">
    <citation type="journal article" date="2016" name="Int. J. Syst. Evol. Microbiol.">
        <title>Bacillus gobiensis sp. nov., isolated from a soil sample.</title>
        <authorList>
            <person name="Liu B."/>
            <person name="Liu G.H."/>
            <person name="Cetin S."/>
            <person name="Schumann P."/>
            <person name="Pan Z.Z."/>
            <person name="Chen Q.Q."/>
        </authorList>
    </citation>
    <scope>NUCLEOTIDE SEQUENCE [LARGE SCALE GENOMIC DNA]</scope>
    <source>
        <strain evidence="2 3">FJAT-4402</strain>
    </source>
</reference>
<keyword evidence="3" id="KW-1185">Reference proteome</keyword>
<dbReference type="Proteomes" id="UP000067625">
    <property type="component" value="Chromosome"/>
</dbReference>
<name>A0A0M4FHG9_9BACI</name>
<dbReference type="PATRIC" id="fig|1441095.3.peg.448"/>
<evidence type="ECO:0000313" key="2">
    <source>
        <dbReference type="EMBL" id="ALC80504.1"/>
    </source>
</evidence>
<dbReference type="RefSeq" id="WP_053602238.1">
    <property type="nucleotide sequence ID" value="NZ_CP012600.1"/>
</dbReference>
<protein>
    <submittedName>
        <fullName evidence="2">Uncharacterized protein</fullName>
    </submittedName>
</protein>
<dbReference type="EMBL" id="CP012600">
    <property type="protein sequence ID" value="ALC80504.1"/>
    <property type="molecule type" value="Genomic_DNA"/>
</dbReference>
<keyword evidence="1" id="KW-1133">Transmembrane helix</keyword>
<dbReference type="AlphaFoldDB" id="A0A0M4FHG9"/>
<accession>A0A0M4FHG9</accession>
<proteinExistence type="predicted"/>
<feature type="transmembrane region" description="Helical" evidence="1">
    <location>
        <begin position="235"/>
        <end position="253"/>
    </location>
</feature>
<dbReference type="OrthoDB" id="2962380at2"/>
<dbReference type="STRING" id="1441095.AM592_02075"/>
<reference evidence="3" key="1">
    <citation type="submission" date="2015-08" db="EMBL/GenBank/DDBJ databases">
        <title>Genome sequencing project for genomic taxonomy and phylogenomics of Bacillus-like bacteria.</title>
        <authorList>
            <person name="Liu B."/>
            <person name="Wang J."/>
            <person name="Zhu Y."/>
            <person name="Liu G."/>
            <person name="Chen Q."/>
            <person name="Chen Z."/>
            <person name="Lan J."/>
            <person name="Che J."/>
            <person name="Ge C."/>
            <person name="Shi H."/>
            <person name="Pan Z."/>
            <person name="Liu X."/>
        </authorList>
    </citation>
    <scope>NUCLEOTIDE SEQUENCE [LARGE SCALE GENOMIC DNA]</scope>
    <source>
        <strain evidence="3">FJAT-4402</strain>
    </source>
</reference>
<feature type="transmembrane region" description="Helical" evidence="1">
    <location>
        <begin position="171"/>
        <end position="193"/>
    </location>
</feature>
<feature type="transmembrane region" description="Helical" evidence="1">
    <location>
        <begin position="135"/>
        <end position="159"/>
    </location>
</feature>
<keyword evidence="1" id="KW-0472">Membrane</keyword>
<gene>
    <name evidence="2" type="ORF">AM592_02075</name>
</gene>
<feature type="transmembrane region" description="Helical" evidence="1">
    <location>
        <begin position="87"/>
        <end position="115"/>
    </location>
</feature>
<keyword evidence="1" id="KW-0812">Transmembrane</keyword>
<organism evidence="2 3">
    <name type="scientific">Bacillus gobiensis</name>
    <dbReference type="NCBI Taxonomy" id="1441095"/>
    <lineage>
        <taxon>Bacteria</taxon>
        <taxon>Bacillati</taxon>
        <taxon>Bacillota</taxon>
        <taxon>Bacilli</taxon>
        <taxon>Bacillales</taxon>
        <taxon>Bacillaceae</taxon>
        <taxon>Bacillus</taxon>
    </lineage>
</organism>
<evidence type="ECO:0000256" key="1">
    <source>
        <dbReference type="SAM" id="Phobius"/>
    </source>
</evidence>